<accession>A0AA89BEV2</accession>
<reference evidence="1" key="1">
    <citation type="submission" date="2022-12" db="EMBL/GenBank/DDBJ databases">
        <title>Draft genome assemblies for two species of Escallonia (Escalloniales).</title>
        <authorList>
            <person name="Chanderbali A."/>
            <person name="Dervinis C."/>
            <person name="Anghel I."/>
            <person name="Soltis D."/>
            <person name="Soltis P."/>
            <person name="Zapata F."/>
        </authorList>
    </citation>
    <scope>NUCLEOTIDE SEQUENCE</scope>
    <source>
        <strain evidence="1">UCBG64.0493</strain>
        <tissue evidence="1">Leaf</tissue>
    </source>
</reference>
<dbReference type="AlphaFoldDB" id="A0AA89BEV2"/>
<evidence type="ECO:0000313" key="1">
    <source>
        <dbReference type="EMBL" id="KAK3039585.1"/>
    </source>
</evidence>
<comment type="caution">
    <text evidence="1">The sequence shown here is derived from an EMBL/GenBank/DDBJ whole genome shotgun (WGS) entry which is preliminary data.</text>
</comment>
<protein>
    <submittedName>
        <fullName evidence="1">Uncharacterized protein</fullName>
    </submittedName>
</protein>
<proteinExistence type="predicted"/>
<sequence length="70" mass="8136">MGSFEEQVKVRAKELKSFFKKSAKVVGESCKKGWYKLYNLRNIRVTAHQAATLDQFLRDVLSIMKRSNLI</sequence>
<evidence type="ECO:0000313" key="2">
    <source>
        <dbReference type="Proteomes" id="UP001188597"/>
    </source>
</evidence>
<organism evidence="1 2">
    <name type="scientific">Escallonia herrerae</name>
    <dbReference type="NCBI Taxonomy" id="1293975"/>
    <lineage>
        <taxon>Eukaryota</taxon>
        <taxon>Viridiplantae</taxon>
        <taxon>Streptophyta</taxon>
        <taxon>Embryophyta</taxon>
        <taxon>Tracheophyta</taxon>
        <taxon>Spermatophyta</taxon>
        <taxon>Magnoliopsida</taxon>
        <taxon>eudicotyledons</taxon>
        <taxon>Gunneridae</taxon>
        <taxon>Pentapetalae</taxon>
        <taxon>asterids</taxon>
        <taxon>campanulids</taxon>
        <taxon>Escalloniales</taxon>
        <taxon>Escalloniaceae</taxon>
        <taxon>Escallonia</taxon>
    </lineage>
</organism>
<name>A0AA89BEV2_9ASTE</name>
<dbReference type="EMBL" id="JAVXUP010000074">
    <property type="protein sequence ID" value="KAK3039585.1"/>
    <property type="molecule type" value="Genomic_DNA"/>
</dbReference>
<keyword evidence="2" id="KW-1185">Reference proteome</keyword>
<dbReference type="Proteomes" id="UP001188597">
    <property type="component" value="Unassembled WGS sequence"/>
</dbReference>
<gene>
    <name evidence="1" type="ORF">RJ639_027729</name>
</gene>